<gene>
    <name evidence="1" type="ordered locus">VC0395_0264</name>
</gene>
<dbReference type="AlphaFoldDB" id="A0A0H3AE68"/>
<dbReference type="Proteomes" id="UP000000249">
    <property type="component" value="Chromosome 2"/>
</dbReference>
<accession>A0A0H3AE68</accession>
<reference evidence="1 2" key="1">
    <citation type="submission" date="2007-03" db="EMBL/GenBank/DDBJ databases">
        <authorList>
            <person name="Heidelberg J."/>
        </authorList>
    </citation>
    <scope>NUCLEOTIDE SEQUENCE [LARGE SCALE GENOMIC DNA]</scope>
    <source>
        <strain evidence="2">ATCC 39541 / Classical Ogawa 395 / O395</strain>
    </source>
</reference>
<evidence type="ECO:0000313" key="1">
    <source>
        <dbReference type="EMBL" id="ABQ18659.1"/>
    </source>
</evidence>
<dbReference type="EMBL" id="CP000626">
    <property type="protein sequence ID" value="ABQ18659.1"/>
    <property type="molecule type" value="Genomic_DNA"/>
</dbReference>
<dbReference type="KEGG" id="vco:VC0395_0264"/>
<sequence>MACLTSLNAMHASMQMGVFPAQKIAKILDLNHKFVHIK</sequence>
<name>A0A0H3AE68_VIBC3</name>
<proteinExistence type="predicted"/>
<organism evidence="1 2">
    <name type="scientific">Vibrio cholerae serotype O1 (strain ATCC 39541 / Classical Ogawa 395 / O395)</name>
    <dbReference type="NCBI Taxonomy" id="345073"/>
    <lineage>
        <taxon>Bacteria</taxon>
        <taxon>Pseudomonadati</taxon>
        <taxon>Pseudomonadota</taxon>
        <taxon>Gammaproteobacteria</taxon>
        <taxon>Vibrionales</taxon>
        <taxon>Vibrionaceae</taxon>
        <taxon>Vibrio</taxon>
    </lineage>
</organism>
<evidence type="ECO:0000313" key="2">
    <source>
        <dbReference type="Proteomes" id="UP000000249"/>
    </source>
</evidence>
<protein>
    <submittedName>
        <fullName evidence="1">Uncharacterized protein</fullName>
    </submittedName>
</protein>